<feature type="domain" description="Transposase (putative) gypsy type" evidence="2">
    <location>
        <begin position="11"/>
        <end position="67"/>
    </location>
</feature>
<reference evidence="3 4" key="1">
    <citation type="submission" date="2019-04" db="EMBL/GenBank/DDBJ databases">
        <title>An improved genome assembly and genetic linkage map for asparagus bean, Vigna unguiculata ssp. sesquipedialis.</title>
        <authorList>
            <person name="Xia Q."/>
            <person name="Zhang R."/>
            <person name="Dong Y."/>
        </authorList>
    </citation>
    <scope>NUCLEOTIDE SEQUENCE [LARGE SCALE GENOMIC DNA]</scope>
    <source>
        <tissue evidence="3">Leaf</tissue>
    </source>
</reference>
<evidence type="ECO:0000313" key="4">
    <source>
        <dbReference type="Proteomes" id="UP000501690"/>
    </source>
</evidence>
<evidence type="ECO:0000256" key="1">
    <source>
        <dbReference type="SAM" id="MobiDB-lite"/>
    </source>
</evidence>
<keyword evidence="4" id="KW-1185">Reference proteome</keyword>
<dbReference type="InterPro" id="IPR007321">
    <property type="entry name" value="Transposase_28"/>
</dbReference>
<protein>
    <recommendedName>
        <fullName evidence="2">Transposase (putative) gypsy type domain-containing protein</fullName>
    </recommendedName>
</protein>
<dbReference type="Pfam" id="PF04195">
    <property type="entry name" value="Transposase_28"/>
    <property type="match status" value="1"/>
</dbReference>
<feature type="compositionally biased region" description="Basic and acidic residues" evidence="1">
    <location>
        <begin position="199"/>
        <end position="208"/>
    </location>
</feature>
<dbReference type="Proteomes" id="UP000501690">
    <property type="component" value="Linkage Group LG2"/>
</dbReference>
<dbReference type="AlphaFoldDB" id="A0A4D6L937"/>
<accession>A0A4D6L937</accession>
<feature type="compositionally biased region" description="Polar residues" evidence="1">
    <location>
        <begin position="212"/>
        <end position="221"/>
    </location>
</feature>
<gene>
    <name evidence="3" type="ORF">DEO72_LG2g5328</name>
</gene>
<feature type="region of interest" description="Disordered" evidence="1">
    <location>
        <begin position="199"/>
        <end position="243"/>
    </location>
</feature>
<evidence type="ECO:0000259" key="2">
    <source>
        <dbReference type="Pfam" id="PF04195"/>
    </source>
</evidence>
<name>A0A4D6L937_VIGUN</name>
<proteinExistence type="predicted"/>
<organism evidence="3 4">
    <name type="scientific">Vigna unguiculata</name>
    <name type="common">Cowpea</name>
    <dbReference type="NCBI Taxonomy" id="3917"/>
    <lineage>
        <taxon>Eukaryota</taxon>
        <taxon>Viridiplantae</taxon>
        <taxon>Streptophyta</taxon>
        <taxon>Embryophyta</taxon>
        <taxon>Tracheophyta</taxon>
        <taxon>Spermatophyta</taxon>
        <taxon>Magnoliopsida</taxon>
        <taxon>eudicotyledons</taxon>
        <taxon>Gunneridae</taxon>
        <taxon>Pentapetalae</taxon>
        <taxon>rosids</taxon>
        <taxon>fabids</taxon>
        <taxon>Fabales</taxon>
        <taxon>Fabaceae</taxon>
        <taxon>Papilionoideae</taxon>
        <taxon>50 kb inversion clade</taxon>
        <taxon>NPAAA clade</taxon>
        <taxon>indigoferoid/millettioid clade</taxon>
        <taxon>Phaseoleae</taxon>
        <taxon>Vigna</taxon>
    </lineage>
</organism>
<evidence type="ECO:0000313" key="3">
    <source>
        <dbReference type="EMBL" id="QCD84970.1"/>
    </source>
</evidence>
<sequence>MYVVLFTNLHVRLPFDEFTVGVLRILNVAPSQLHPNAWVALQAFRFLCRILGLKPSPAVFLHHYSTRPEEPVRWLSLFGQPRIGLLAPYSSSFKNYTNTFFRVVVNPVGRSYFFDGDTPKFPFYWTRNPLHYDEWPRTMMSVEDCEVLNLLDSLPRWLPTKRIVAILSSPRPRGDMLALMASHEGVGAGQKSRFHLLREKLNERKKGGDNALGTSSATQPKGATGVGSPRPPPAAEKKKRKTA</sequence>
<dbReference type="EMBL" id="CP039346">
    <property type="protein sequence ID" value="QCD84970.1"/>
    <property type="molecule type" value="Genomic_DNA"/>
</dbReference>